<dbReference type="Proteomes" id="UP000294480">
    <property type="component" value="Unassembled WGS sequence"/>
</dbReference>
<organism evidence="7 8">
    <name type="scientific">Hydromonas duriensis</name>
    <dbReference type="NCBI Taxonomy" id="1527608"/>
    <lineage>
        <taxon>Bacteria</taxon>
        <taxon>Pseudomonadati</taxon>
        <taxon>Pseudomonadota</taxon>
        <taxon>Betaproteobacteria</taxon>
        <taxon>Burkholderiales</taxon>
        <taxon>Burkholderiaceae</taxon>
        <taxon>Hydromonas</taxon>
    </lineage>
</organism>
<accession>A0A4R6Y673</accession>
<dbReference type="InterPro" id="IPR005227">
    <property type="entry name" value="YqgF"/>
</dbReference>
<dbReference type="NCBIfam" id="TIGR00250">
    <property type="entry name" value="RNAse_H_YqgF"/>
    <property type="match status" value="1"/>
</dbReference>
<dbReference type="Pfam" id="PF03652">
    <property type="entry name" value="RuvX"/>
    <property type="match status" value="1"/>
</dbReference>
<feature type="domain" description="YqgF/RNase H-like" evidence="6">
    <location>
        <begin position="4"/>
        <end position="104"/>
    </location>
</feature>
<evidence type="ECO:0000259" key="6">
    <source>
        <dbReference type="SMART" id="SM00732"/>
    </source>
</evidence>
<dbReference type="PANTHER" id="PTHR33317:SF4">
    <property type="entry name" value="POLYNUCLEOTIDYL TRANSFERASE, RIBONUCLEASE H-LIKE SUPERFAMILY PROTEIN"/>
    <property type="match status" value="1"/>
</dbReference>
<keyword evidence="3 5" id="KW-0540">Nuclease</keyword>
<keyword evidence="4 5" id="KW-0378">Hydrolase</keyword>
<dbReference type="RefSeq" id="WP_133620761.1">
    <property type="nucleotide sequence ID" value="NZ_SNZE01000016.1"/>
</dbReference>
<name>A0A4R6Y673_9BURK</name>
<comment type="function">
    <text evidence="5">Could be a nuclease involved in processing of the 5'-end of pre-16S rRNA.</text>
</comment>
<keyword evidence="1 5" id="KW-0963">Cytoplasm</keyword>
<evidence type="ECO:0000313" key="7">
    <source>
        <dbReference type="EMBL" id="TDR30826.1"/>
    </source>
</evidence>
<evidence type="ECO:0000313" key="8">
    <source>
        <dbReference type="Proteomes" id="UP000294480"/>
    </source>
</evidence>
<evidence type="ECO:0000256" key="2">
    <source>
        <dbReference type="ARBA" id="ARBA00022517"/>
    </source>
</evidence>
<dbReference type="GO" id="GO:0000967">
    <property type="term" value="P:rRNA 5'-end processing"/>
    <property type="evidence" value="ECO:0007669"/>
    <property type="project" value="UniProtKB-UniRule"/>
</dbReference>
<sequence>MSIQTYIGIDYGLKRVGVAVGNTLTRHAEPLSVLQRIDDAQVIRAIEKLMREWQVQQLFVGVPRHPDGTAHDMTATCLAFIEQLRNILQVPVAEVDERYSSAVLRPKTTRSSNGKIRAAVQDDQAAALILQQYLNEC</sequence>
<dbReference type="InterPro" id="IPR012337">
    <property type="entry name" value="RNaseH-like_sf"/>
</dbReference>
<dbReference type="InterPro" id="IPR037027">
    <property type="entry name" value="YqgF/RNaseH-like_dom_sf"/>
</dbReference>
<dbReference type="OrthoDB" id="9796140at2"/>
<dbReference type="SUPFAM" id="SSF53098">
    <property type="entry name" value="Ribonuclease H-like"/>
    <property type="match status" value="1"/>
</dbReference>
<dbReference type="Gene3D" id="3.30.420.140">
    <property type="entry name" value="YqgF/RNase H-like domain"/>
    <property type="match status" value="1"/>
</dbReference>
<dbReference type="SMART" id="SM00732">
    <property type="entry name" value="YqgFc"/>
    <property type="match status" value="1"/>
</dbReference>
<dbReference type="CDD" id="cd16964">
    <property type="entry name" value="YqgF"/>
    <property type="match status" value="1"/>
</dbReference>
<comment type="caution">
    <text evidence="7">The sequence shown here is derived from an EMBL/GenBank/DDBJ whole genome shotgun (WGS) entry which is preliminary data.</text>
</comment>
<evidence type="ECO:0000256" key="4">
    <source>
        <dbReference type="ARBA" id="ARBA00022801"/>
    </source>
</evidence>
<evidence type="ECO:0000256" key="1">
    <source>
        <dbReference type="ARBA" id="ARBA00022490"/>
    </source>
</evidence>
<comment type="similarity">
    <text evidence="5">Belongs to the YqgF HJR family.</text>
</comment>
<reference evidence="7 8" key="1">
    <citation type="submission" date="2019-03" db="EMBL/GenBank/DDBJ databases">
        <title>Genomic Encyclopedia of Type Strains, Phase IV (KMG-IV): sequencing the most valuable type-strain genomes for metagenomic binning, comparative biology and taxonomic classification.</title>
        <authorList>
            <person name="Goeker M."/>
        </authorList>
    </citation>
    <scope>NUCLEOTIDE SEQUENCE [LARGE SCALE GENOMIC DNA]</scope>
    <source>
        <strain evidence="7 8">DSM 102852</strain>
    </source>
</reference>
<dbReference type="HAMAP" id="MF_00651">
    <property type="entry name" value="Nuclease_YqgF"/>
    <property type="match status" value="1"/>
</dbReference>
<dbReference type="EC" id="3.1.-.-" evidence="5"/>
<keyword evidence="8" id="KW-1185">Reference proteome</keyword>
<gene>
    <name evidence="7" type="ORF">DFR44_11624</name>
</gene>
<protein>
    <recommendedName>
        <fullName evidence="5">Putative pre-16S rRNA nuclease</fullName>
        <ecNumber evidence="5">3.1.-.-</ecNumber>
    </recommendedName>
</protein>
<dbReference type="GO" id="GO:0016788">
    <property type="term" value="F:hydrolase activity, acting on ester bonds"/>
    <property type="evidence" value="ECO:0007669"/>
    <property type="project" value="UniProtKB-UniRule"/>
</dbReference>
<dbReference type="InterPro" id="IPR006641">
    <property type="entry name" value="YqgF/RNaseH-like_dom"/>
</dbReference>
<dbReference type="EMBL" id="SNZE01000016">
    <property type="protein sequence ID" value="TDR30826.1"/>
    <property type="molecule type" value="Genomic_DNA"/>
</dbReference>
<keyword evidence="2 5" id="KW-0690">Ribosome biogenesis</keyword>
<evidence type="ECO:0000256" key="3">
    <source>
        <dbReference type="ARBA" id="ARBA00022722"/>
    </source>
</evidence>
<dbReference type="AlphaFoldDB" id="A0A4R6Y673"/>
<dbReference type="GO" id="GO:0004518">
    <property type="term" value="F:nuclease activity"/>
    <property type="evidence" value="ECO:0007669"/>
    <property type="project" value="UniProtKB-KW"/>
</dbReference>
<evidence type="ECO:0000256" key="5">
    <source>
        <dbReference type="HAMAP-Rule" id="MF_00651"/>
    </source>
</evidence>
<proteinExistence type="inferred from homology"/>
<dbReference type="GO" id="GO:0005829">
    <property type="term" value="C:cytosol"/>
    <property type="evidence" value="ECO:0007669"/>
    <property type="project" value="TreeGrafter"/>
</dbReference>
<comment type="subcellular location">
    <subcellularLocation>
        <location evidence="5">Cytoplasm</location>
    </subcellularLocation>
</comment>
<dbReference type="PANTHER" id="PTHR33317">
    <property type="entry name" value="POLYNUCLEOTIDYL TRANSFERASE, RIBONUCLEASE H-LIKE SUPERFAMILY PROTEIN"/>
    <property type="match status" value="1"/>
</dbReference>